<feature type="compositionally biased region" description="Basic and acidic residues" evidence="1">
    <location>
        <begin position="549"/>
        <end position="560"/>
    </location>
</feature>
<keyword evidence="3" id="KW-1185">Reference proteome</keyword>
<feature type="compositionally biased region" description="Polar residues" evidence="1">
    <location>
        <begin position="526"/>
        <end position="539"/>
    </location>
</feature>
<evidence type="ECO:0000313" key="3">
    <source>
        <dbReference type="Proteomes" id="UP000219338"/>
    </source>
</evidence>
<accession>A0A284RBY7</accession>
<dbReference type="OMA" id="CQAQSHI"/>
<sequence length="579" mass="66177">MSQISCTSKITVYVPLPDYHKDCPKVLVVCCSSHSHPIPLPSTTPALLKRELQNLLQDFDQDLPDLTPRRLLRHPLFRSYLKKALPHISFPIGMDLHPSLANLDHLASIINHAVKNQYPEGTGWSGVHALHEIQMQTTHPSDIYIRIVEEMTWAQLELFGEYQDPTDPLPLNSSDQTFWIIICMNPQRSHDLLQATAVQSDIAFKRVTGYKEFELVSFDRQSLSSVVYCRALLNSQSAVAHKYLFHKLRQLVHADTGQYIQYRHLHSPDLIHHQGIHHWGIDQDRGQAKGLSLHLQDIVRHELSPSTPDLHDSTKTLAQLTAYDHLHRLVRLCYVHVERNIKKAKVPESVKQDMQSLMCIQHPDWDGTLARIAQEGGTAGRDWIDDKIRSKFAFQAICQAQSHIPLDVWRAGDTSTNLSEGLHADVNREGIQCSLIGALRRGQHYDLMRLKSQQACRPLYSIAIILIPSQVHMDVGILARNRPTTHFLTQKRSIKRLSRHRTESLNKADATIIKHNQLLRKRHDQLQNAQEQAKASPQDQRLRQRLSKSRTEYQKQHDKSVALAGHHSGSGKETLWFPV</sequence>
<dbReference type="Proteomes" id="UP000219338">
    <property type="component" value="Unassembled WGS sequence"/>
</dbReference>
<evidence type="ECO:0000313" key="2">
    <source>
        <dbReference type="EMBL" id="SJL06250.1"/>
    </source>
</evidence>
<name>A0A284RBY7_ARMOS</name>
<dbReference type="OrthoDB" id="3268409at2759"/>
<proteinExistence type="predicted"/>
<dbReference type="EMBL" id="FUEG01000007">
    <property type="protein sequence ID" value="SJL06250.1"/>
    <property type="molecule type" value="Genomic_DNA"/>
</dbReference>
<organism evidence="2 3">
    <name type="scientific">Armillaria ostoyae</name>
    <name type="common">Armillaria root rot fungus</name>
    <dbReference type="NCBI Taxonomy" id="47428"/>
    <lineage>
        <taxon>Eukaryota</taxon>
        <taxon>Fungi</taxon>
        <taxon>Dikarya</taxon>
        <taxon>Basidiomycota</taxon>
        <taxon>Agaricomycotina</taxon>
        <taxon>Agaricomycetes</taxon>
        <taxon>Agaricomycetidae</taxon>
        <taxon>Agaricales</taxon>
        <taxon>Marasmiineae</taxon>
        <taxon>Physalacriaceae</taxon>
        <taxon>Armillaria</taxon>
    </lineage>
</organism>
<gene>
    <name evidence="2" type="ORF">ARMOST_09586</name>
</gene>
<reference evidence="3" key="1">
    <citation type="journal article" date="2017" name="Nat. Ecol. Evol.">
        <title>Genome expansion and lineage-specific genetic innovations in the forest pathogenic fungi Armillaria.</title>
        <authorList>
            <person name="Sipos G."/>
            <person name="Prasanna A.N."/>
            <person name="Walter M.C."/>
            <person name="O'Connor E."/>
            <person name="Balint B."/>
            <person name="Krizsan K."/>
            <person name="Kiss B."/>
            <person name="Hess J."/>
            <person name="Varga T."/>
            <person name="Slot J."/>
            <person name="Riley R."/>
            <person name="Boka B."/>
            <person name="Rigling D."/>
            <person name="Barry K."/>
            <person name="Lee J."/>
            <person name="Mihaltcheva S."/>
            <person name="LaButti K."/>
            <person name="Lipzen A."/>
            <person name="Waldron R."/>
            <person name="Moloney N.M."/>
            <person name="Sperisen C."/>
            <person name="Kredics L."/>
            <person name="Vagvoelgyi C."/>
            <person name="Patrignani A."/>
            <person name="Fitzpatrick D."/>
            <person name="Nagy I."/>
            <person name="Doyle S."/>
            <person name="Anderson J.B."/>
            <person name="Grigoriev I.V."/>
            <person name="Gueldener U."/>
            <person name="Muensterkoetter M."/>
            <person name="Nagy L.G."/>
        </authorList>
    </citation>
    <scope>NUCLEOTIDE SEQUENCE [LARGE SCALE GENOMIC DNA]</scope>
    <source>
        <strain evidence="3">C18/9</strain>
    </source>
</reference>
<protein>
    <submittedName>
        <fullName evidence="2">Uncharacterized protein</fullName>
    </submittedName>
</protein>
<dbReference type="AlphaFoldDB" id="A0A284RBY7"/>
<feature type="region of interest" description="Disordered" evidence="1">
    <location>
        <begin position="524"/>
        <end position="579"/>
    </location>
</feature>
<evidence type="ECO:0000256" key="1">
    <source>
        <dbReference type="SAM" id="MobiDB-lite"/>
    </source>
</evidence>